<organism evidence="1">
    <name type="scientific">viral metagenome</name>
    <dbReference type="NCBI Taxonomy" id="1070528"/>
    <lineage>
        <taxon>unclassified sequences</taxon>
        <taxon>metagenomes</taxon>
        <taxon>organismal metagenomes</taxon>
    </lineage>
</organism>
<dbReference type="EMBL" id="MN739697">
    <property type="protein sequence ID" value="QHT21882.1"/>
    <property type="molecule type" value="Genomic_DNA"/>
</dbReference>
<name>A0A6C0DZK7_9ZZZZ</name>
<proteinExistence type="predicted"/>
<evidence type="ECO:0000313" key="1">
    <source>
        <dbReference type="EMBL" id="QHT21882.1"/>
    </source>
</evidence>
<reference evidence="1" key="1">
    <citation type="journal article" date="2020" name="Nature">
        <title>Giant virus diversity and host interactions through global metagenomics.</title>
        <authorList>
            <person name="Schulz F."/>
            <person name="Roux S."/>
            <person name="Paez-Espino D."/>
            <person name="Jungbluth S."/>
            <person name="Walsh D.A."/>
            <person name="Denef V.J."/>
            <person name="McMahon K.D."/>
            <person name="Konstantinidis K.T."/>
            <person name="Eloe-Fadrosh E.A."/>
            <person name="Kyrpides N.C."/>
            <person name="Woyke T."/>
        </authorList>
    </citation>
    <scope>NUCLEOTIDE SEQUENCE</scope>
    <source>
        <strain evidence="1">GVMAG-M-3300023179-103</strain>
    </source>
</reference>
<sequence>MAIYKTGKANIDLIYYISIKFDGKQMEDCVKNINKLHLLKKKTDDLCYLSLAQLKYSIKDCLKKFNNHICKCTFCKKKLKFKRIDKHICK</sequence>
<protein>
    <submittedName>
        <fullName evidence="1">Uncharacterized protein</fullName>
    </submittedName>
</protein>
<dbReference type="AlphaFoldDB" id="A0A6C0DZK7"/>
<accession>A0A6C0DZK7</accession>